<protein>
    <submittedName>
        <fullName evidence="2">Uncharacterized protein</fullName>
    </submittedName>
</protein>
<accession>A0A915IQI5</accession>
<evidence type="ECO:0000313" key="1">
    <source>
        <dbReference type="Proteomes" id="UP000887565"/>
    </source>
</evidence>
<sequence length="118" mass="13248">PHPDDVVETDPFLTVSDRSLPGPSILAADRSGLVDETSWSASNQCLKKTDIVTRSNYSKRLFSFEHLFDRASSTKRNVSYSTTKFNSYGGKFIDQIESIEFHHSALSKYGDNLQISKI</sequence>
<keyword evidence="1" id="KW-1185">Reference proteome</keyword>
<organism evidence="1 2">
    <name type="scientific">Romanomermis culicivorax</name>
    <name type="common">Nematode worm</name>
    <dbReference type="NCBI Taxonomy" id="13658"/>
    <lineage>
        <taxon>Eukaryota</taxon>
        <taxon>Metazoa</taxon>
        <taxon>Ecdysozoa</taxon>
        <taxon>Nematoda</taxon>
        <taxon>Enoplea</taxon>
        <taxon>Dorylaimia</taxon>
        <taxon>Mermithida</taxon>
        <taxon>Mermithoidea</taxon>
        <taxon>Mermithidae</taxon>
        <taxon>Romanomermis</taxon>
    </lineage>
</organism>
<dbReference type="WBParaSite" id="nRc.2.0.1.t16267-RA">
    <property type="protein sequence ID" value="nRc.2.0.1.t16267-RA"/>
    <property type="gene ID" value="nRc.2.0.1.g16267"/>
</dbReference>
<reference evidence="2" key="1">
    <citation type="submission" date="2022-11" db="UniProtKB">
        <authorList>
            <consortium name="WormBaseParasite"/>
        </authorList>
    </citation>
    <scope>IDENTIFICATION</scope>
</reference>
<evidence type="ECO:0000313" key="2">
    <source>
        <dbReference type="WBParaSite" id="nRc.2.0.1.t16267-RA"/>
    </source>
</evidence>
<dbReference type="Proteomes" id="UP000887565">
    <property type="component" value="Unplaced"/>
</dbReference>
<name>A0A915IQI5_ROMCU</name>
<proteinExistence type="predicted"/>
<dbReference type="AlphaFoldDB" id="A0A915IQI5"/>